<proteinExistence type="predicted"/>
<accession>A0A8X6WDD0</accession>
<comment type="caution">
    <text evidence="1">The sequence shown here is derived from an EMBL/GenBank/DDBJ whole genome shotgun (WGS) entry which is preliminary data.</text>
</comment>
<evidence type="ECO:0000313" key="2">
    <source>
        <dbReference type="Proteomes" id="UP000887159"/>
    </source>
</evidence>
<dbReference type="EMBL" id="BMAU01021404">
    <property type="protein sequence ID" value="GFY32765.1"/>
    <property type="molecule type" value="Genomic_DNA"/>
</dbReference>
<keyword evidence="2" id="KW-1185">Reference proteome</keyword>
<gene>
    <name evidence="1" type="ORF">TNCV_4638711</name>
</gene>
<protein>
    <submittedName>
        <fullName evidence="1">Uncharacterized protein</fullName>
    </submittedName>
</protein>
<dbReference type="Proteomes" id="UP000887159">
    <property type="component" value="Unassembled WGS sequence"/>
</dbReference>
<reference evidence="1" key="1">
    <citation type="submission" date="2020-08" db="EMBL/GenBank/DDBJ databases">
        <title>Multicomponent nature underlies the extraordinary mechanical properties of spider dragline silk.</title>
        <authorList>
            <person name="Kono N."/>
            <person name="Nakamura H."/>
            <person name="Mori M."/>
            <person name="Yoshida Y."/>
            <person name="Ohtoshi R."/>
            <person name="Malay A.D."/>
            <person name="Moran D.A.P."/>
            <person name="Tomita M."/>
            <person name="Numata K."/>
            <person name="Arakawa K."/>
        </authorList>
    </citation>
    <scope>NUCLEOTIDE SEQUENCE</scope>
</reference>
<organism evidence="1 2">
    <name type="scientific">Trichonephila clavipes</name>
    <name type="common">Golden silk orbweaver</name>
    <name type="synonym">Nephila clavipes</name>
    <dbReference type="NCBI Taxonomy" id="2585209"/>
    <lineage>
        <taxon>Eukaryota</taxon>
        <taxon>Metazoa</taxon>
        <taxon>Ecdysozoa</taxon>
        <taxon>Arthropoda</taxon>
        <taxon>Chelicerata</taxon>
        <taxon>Arachnida</taxon>
        <taxon>Araneae</taxon>
        <taxon>Araneomorphae</taxon>
        <taxon>Entelegynae</taxon>
        <taxon>Araneoidea</taxon>
        <taxon>Nephilidae</taxon>
        <taxon>Trichonephila</taxon>
    </lineage>
</organism>
<evidence type="ECO:0000313" key="1">
    <source>
        <dbReference type="EMBL" id="GFY32765.1"/>
    </source>
</evidence>
<sequence>MHACRMMRWISQLLVCRGRPEPGHPVTDLSLAHWSQHLLCKIKTAKEASVSLSGPPNFHHRWDSCPLEL</sequence>
<dbReference type="AlphaFoldDB" id="A0A8X6WDD0"/>
<name>A0A8X6WDD0_TRICX</name>